<keyword evidence="3" id="KW-1185">Reference proteome</keyword>
<dbReference type="EMBL" id="JAHSQO010000001">
    <property type="protein sequence ID" value="MBY8914954.1"/>
    <property type="molecule type" value="Genomic_DNA"/>
</dbReference>
<protein>
    <submittedName>
        <fullName evidence="2">Uncharacterized protein</fullName>
    </submittedName>
</protein>
<dbReference type="Proteomes" id="UP000777661">
    <property type="component" value="Unassembled WGS sequence"/>
</dbReference>
<comment type="caution">
    <text evidence="2">The sequence shown here is derived from an EMBL/GenBank/DDBJ whole genome shotgun (WGS) entry which is preliminary data.</text>
</comment>
<feature type="compositionally biased region" description="Polar residues" evidence="1">
    <location>
        <begin position="62"/>
        <end position="74"/>
    </location>
</feature>
<accession>A0ABS7R1Z4</accession>
<organism evidence="2 3">
    <name type="scientific">Nitratireductor rhodophyticola</name>
    <dbReference type="NCBI Taxonomy" id="2854036"/>
    <lineage>
        <taxon>Bacteria</taxon>
        <taxon>Pseudomonadati</taxon>
        <taxon>Pseudomonadota</taxon>
        <taxon>Alphaproteobacteria</taxon>
        <taxon>Hyphomicrobiales</taxon>
        <taxon>Phyllobacteriaceae</taxon>
        <taxon>Nitratireductor</taxon>
    </lineage>
</organism>
<evidence type="ECO:0000313" key="3">
    <source>
        <dbReference type="Proteomes" id="UP000777661"/>
    </source>
</evidence>
<name>A0ABS7R1Z4_9HYPH</name>
<feature type="non-terminal residue" evidence="2">
    <location>
        <position position="1"/>
    </location>
</feature>
<reference evidence="2 3" key="1">
    <citation type="submission" date="2021-06" db="EMBL/GenBank/DDBJ databases">
        <title>Nitratireductor porphyridii sp. nov., isolated from a small marine red alga, Porphyridium purpureum in South Korea.</title>
        <authorList>
            <person name="Kim K.H."/>
            <person name="Kristyanto S."/>
            <person name="Jeon C.O."/>
        </authorList>
    </citation>
    <scope>NUCLEOTIDE SEQUENCE [LARGE SCALE GENOMIC DNA]</scope>
    <source>
        <strain evidence="2 3">R6</strain>
    </source>
</reference>
<proteinExistence type="predicted"/>
<feature type="region of interest" description="Disordered" evidence="1">
    <location>
        <begin position="57"/>
        <end position="78"/>
    </location>
</feature>
<dbReference type="RefSeq" id="WP_223017264.1">
    <property type="nucleotide sequence ID" value="NZ_JAHSQO010000001.1"/>
</dbReference>
<evidence type="ECO:0000313" key="2">
    <source>
        <dbReference type="EMBL" id="MBY8914954.1"/>
    </source>
</evidence>
<gene>
    <name evidence="2" type="ORF">KVG22_00005</name>
</gene>
<evidence type="ECO:0000256" key="1">
    <source>
        <dbReference type="SAM" id="MobiDB-lite"/>
    </source>
</evidence>
<sequence length="128" mass="15009">VGRSFAEEVHDSKVIASKFQKIYEECFNRTSDLDFDVDALIRWFKYQERPETIIPAAERAKSNSAHVNGQASSHESTDEVAYLRERLRLKQEDYNRLRDRYLSTRAKVDTGSSMLRRLVKGVRRRMPI</sequence>